<dbReference type="AlphaFoldDB" id="A0A8I2YXI0"/>
<dbReference type="EMBL" id="JAGFBS010000004">
    <property type="protein sequence ID" value="KAG6379814.1"/>
    <property type="molecule type" value="Genomic_DNA"/>
</dbReference>
<keyword evidence="2" id="KW-1185">Reference proteome</keyword>
<evidence type="ECO:0000313" key="2">
    <source>
        <dbReference type="Proteomes" id="UP000683000"/>
    </source>
</evidence>
<comment type="caution">
    <text evidence="1">The sequence shown here is derived from an EMBL/GenBank/DDBJ whole genome shotgun (WGS) entry which is preliminary data.</text>
</comment>
<organism evidence="1 2">
    <name type="scientific">Boletus reticuloceps</name>
    <dbReference type="NCBI Taxonomy" id="495285"/>
    <lineage>
        <taxon>Eukaryota</taxon>
        <taxon>Fungi</taxon>
        <taxon>Dikarya</taxon>
        <taxon>Basidiomycota</taxon>
        <taxon>Agaricomycotina</taxon>
        <taxon>Agaricomycetes</taxon>
        <taxon>Agaricomycetidae</taxon>
        <taxon>Boletales</taxon>
        <taxon>Boletineae</taxon>
        <taxon>Boletaceae</taxon>
        <taxon>Boletoideae</taxon>
        <taxon>Boletus</taxon>
    </lineage>
</organism>
<accession>A0A8I2YXI0</accession>
<protein>
    <submittedName>
        <fullName evidence="1">Uncharacterized protein</fullName>
    </submittedName>
</protein>
<evidence type="ECO:0000313" key="1">
    <source>
        <dbReference type="EMBL" id="KAG6379814.1"/>
    </source>
</evidence>
<name>A0A8I2YXI0_9AGAM</name>
<dbReference type="OrthoDB" id="2688041at2759"/>
<gene>
    <name evidence="1" type="ORF">JVT61DRAFT_10361</name>
</gene>
<proteinExistence type="predicted"/>
<dbReference type="Proteomes" id="UP000683000">
    <property type="component" value="Unassembled WGS sequence"/>
</dbReference>
<sequence>MFTGEIDFKLSNSRLPWSTLKGDLWKKGYTILNWLHGIVRDRDKGISGLSAEI</sequence>
<reference evidence="1" key="1">
    <citation type="submission" date="2021-03" db="EMBL/GenBank/DDBJ databases">
        <title>Evolutionary innovations through gain and loss of genes in the ectomycorrhizal Boletales.</title>
        <authorList>
            <person name="Wu G."/>
            <person name="Miyauchi S."/>
            <person name="Morin E."/>
            <person name="Yang Z.-L."/>
            <person name="Xu J."/>
            <person name="Martin F.M."/>
        </authorList>
    </citation>
    <scope>NUCLEOTIDE SEQUENCE</scope>
    <source>
        <strain evidence="1">BR01</strain>
    </source>
</reference>